<accession>A0A512DRL2</accession>
<reference evidence="3 4" key="1">
    <citation type="submission" date="2019-07" db="EMBL/GenBank/DDBJ databases">
        <title>Whole genome shotgun sequence of Skermanella aerolata NBRC 106429.</title>
        <authorList>
            <person name="Hosoyama A."/>
            <person name="Uohara A."/>
            <person name="Ohji S."/>
            <person name="Ichikawa N."/>
        </authorList>
    </citation>
    <scope>NUCLEOTIDE SEQUENCE [LARGE SCALE GENOMIC DNA]</scope>
    <source>
        <strain evidence="3 4">NBRC 106429</strain>
    </source>
</reference>
<feature type="compositionally biased region" description="Basic and acidic residues" evidence="1">
    <location>
        <begin position="265"/>
        <end position="274"/>
    </location>
</feature>
<dbReference type="SUPFAM" id="SSF53300">
    <property type="entry name" value="vWA-like"/>
    <property type="match status" value="1"/>
</dbReference>
<dbReference type="RefSeq" id="WP_044432575.1">
    <property type="nucleotide sequence ID" value="NZ_BJYZ01000014.1"/>
</dbReference>
<proteinExistence type="predicted"/>
<dbReference type="AlphaFoldDB" id="A0A512DRL2"/>
<gene>
    <name evidence="3" type="primary">norD_1</name>
    <name evidence="3" type="ORF">SAE02_32770</name>
</gene>
<dbReference type="Proteomes" id="UP000321523">
    <property type="component" value="Unassembled WGS sequence"/>
</dbReference>
<name>A0A512DRL2_9PROT</name>
<feature type="region of interest" description="Disordered" evidence="1">
    <location>
        <begin position="239"/>
        <end position="274"/>
    </location>
</feature>
<dbReference type="InterPro" id="IPR051928">
    <property type="entry name" value="NorD/CobT"/>
</dbReference>
<protein>
    <submittedName>
        <fullName evidence="3">Protein norD</fullName>
    </submittedName>
</protein>
<comment type="caution">
    <text evidence="3">The sequence shown here is derived from an EMBL/GenBank/DDBJ whole genome shotgun (WGS) entry which is preliminary data.</text>
</comment>
<dbReference type="InterPro" id="IPR036465">
    <property type="entry name" value="vWFA_dom_sf"/>
</dbReference>
<dbReference type="PANTHER" id="PTHR41248">
    <property type="entry name" value="NORD PROTEIN"/>
    <property type="match status" value="1"/>
</dbReference>
<feature type="domain" description="VWFA" evidence="2">
    <location>
        <begin position="451"/>
        <end position="611"/>
    </location>
</feature>
<dbReference type="EMBL" id="BJYZ01000014">
    <property type="protein sequence ID" value="GEO39129.1"/>
    <property type="molecule type" value="Genomic_DNA"/>
</dbReference>
<dbReference type="PROSITE" id="PS50234">
    <property type="entry name" value="VWFA"/>
    <property type="match status" value="1"/>
</dbReference>
<dbReference type="PANTHER" id="PTHR41248:SF1">
    <property type="entry name" value="NORD PROTEIN"/>
    <property type="match status" value="1"/>
</dbReference>
<dbReference type="OrthoDB" id="9758211at2"/>
<evidence type="ECO:0000256" key="1">
    <source>
        <dbReference type="SAM" id="MobiDB-lite"/>
    </source>
</evidence>
<dbReference type="InterPro" id="IPR002035">
    <property type="entry name" value="VWF_A"/>
</dbReference>
<dbReference type="Gene3D" id="3.40.50.410">
    <property type="entry name" value="von Willebrand factor, type A domain"/>
    <property type="match status" value="1"/>
</dbReference>
<organism evidence="3 4">
    <name type="scientific">Skermanella aerolata</name>
    <dbReference type="NCBI Taxonomy" id="393310"/>
    <lineage>
        <taxon>Bacteria</taxon>
        <taxon>Pseudomonadati</taxon>
        <taxon>Pseudomonadota</taxon>
        <taxon>Alphaproteobacteria</taxon>
        <taxon>Rhodospirillales</taxon>
        <taxon>Azospirillaceae</taxon>
        <taxon>Skermanella</taxon>
    </lineage>
</organism>
<sequence>MVSIFEPEETVGQAWHRLVGGNGSYKHHADAAIGLDEVRTSLGVMFRALGGKGGVRLAASGAGASNHRLTLLQRIGLGTEKLDGARFDGATLELPARIDCFPTRAENEALYEWLIAWFTCAEPNPLPAPTDPLQADIARLRAAGATTSLALNIWPGLRKHHIALCRAMLAARPARRLPPIEATVEAAVIALLGGPGAPDGMAAMLDPTVPLENWVAAGGYKPFLPVPLWGEVIPMRAASPRAPSQDAELGTPPSATDGKRRRAARRENDQTRRNDPLILNRFEKIIGLSEMVNINRSVEDDDEDGARKAAEDLDELSVGQHDRRAATKLRMDIDLAAEAVDTSVLTAELSYPEWDYTRGVLHPDHCRVIAGAASAEGGETWSPDAAAQRRIRTVRRQFEALRPRRQRLTAQPDGDELDLSSLVRSVADRRAGGPGSDRLYTAVRPVARDLSVAVLVDVSLSTDGWIDGHRILDVEKEALLAFSHGLAACQDEHGIFTFTSQRRNHVHVRTVKDFDEPLSDLVDRRIQALKPGHYTRIGAAIRHTAKRLSERPHHHRLLLLLSDGKPNDMDHYEGRYAIEDTHMAIREARRAGLKVFGVTVDEQARDYFPYLFGKGAYAIFPHVARLPSALPAIYRQIACA</sequence>
<evidence type="ECO:0000313" key="3">
    <source>
        <dbReference type="EMBL" id="GEO39129.1"/>
    </source>
</evidence>
<dbReference type="Pfam" id="PF13519">
    <property type="entry name" value="VWA_2"/>
    <property type="match status" value="1"/>
</dbReference>
<keyword evidence="4" id="KW-1185">Reference proteome</keyword>
<evidence type="ECO:0000313" key="4">
    <source>
        <dbReference type="Proteomes" id="UP000321523"/>
    </source>
</evidence>
<dbReference type="SMART" id="SM00327">
    <property type="entry name" value="VWA"/>
    <property type="match status" value="1"/>
</dbReference>
<evidence type="ECO:0000259" key="2">
    <source>
        <dbReference type="PROSITE" id="PS50234"/>
    </source>
</evidence>
<dbReference type="CDD" id="cd01454">
    <property type="entry name" value="vWA_norD_type"/>
    <property type="match status" value="1"/>
</dbReference>